<dbReference type="CDD" id="cd02440">
    <property type="entry name" value="AdoMet_MTases"/>
    <property type="match status" value="1"/>
</dbReference>
<proteinExistence type="predicted"/>
<protein>
    <recommendedName>
        <fullName evidence="1">Methyltransferase domain-containing protein</fullName>
    </recommendedName>
</protein>
<accession>A0A1B8P130</accession>
<evidence type="ECO:0000259" key="1">
    <source>
        <dbReference type="Pfam" id="PF13649"/>
    </source>
</evidence>
<dbReference type="PATRIC" id="fig|2746.7.peg.296"/>
<sequence length="253" mass="28322">MHSDELKTTFDQQASGYDKQWAKLAPIRDGLHFLLESVLAELPADARVLCVGVGTGAELAYLAKKFPRCRFTVVEPSGAMLDVCRHRATKEGFKSSCYFHEGYLDSLPIKDMHDAATCFLVSQFILDQGARSEFFRTIANRLQPGGILASSDLASEVGSDDYEALLRVWLNMMAAADVPPEGLERMRAAYARDVAVLPQWLLRPSLNLVALRRQYSFFRLGYFMHGFPNVHQAMLPNNSMQRTALRAATDAER</sequence>
<dbReference type="Proteomes" id="UP000092504">
    <property type="component" value="Unassembled WGS sequence"/>
</dbReference>
<dbReference type="InterPro" id="IPR041698">
    <property type="entry name" value="Methyltransf_25"/>
</dbReference>
<dbReference type="AlphaFoldDB" id="A0A1B8P130"/>
<dbReference type="Gene3D" id="3.40.50.150">
    <property type="entry name" value="Vaccinia Virus protein VP39"/>
    <property type="match status" value="1"/>
</dbReference>
<gene>
    <name evidence="2" type="ORF">A8U91_00288</name>
</gene>
<feature type="domain" description="Methyltransferase" evidence="1">
    <location>
        <begin position="48"/>
        <end position="146"/>
    </location>
</feature>
<dbReference type="Pfam" id="PF13649">
    <property type="entry name" value="Methyltransf_25"/>
    <property type="match status" value="1"/>
</dbReference>
<comment type="caution">
    <text evidence="2">The sequence shown here is derived from an EMBL/GenBank/DDBJ whole genome shotgun (WGS) entry which is preliminary data.</text>
</comment>
<evidence type="ECO:0000313" key="2">
    <source>
        <dbReference type="EMBL" id="OBX35952.1"/>
    </source>
</evidence>
<dbReference type="SUPFAM" id="SSF53335">
    <property type="entry name" value="S-adenosyl-L-methionine-dependent methyltransferases"/>
    <property type="match status" value="1"/>
</dbReference>
<name>A0A1B8P130_HALEL</name>
<organism evidence="2 3">
    <name type="scientific">Halomonas elongata</name>
    <dbReference type="NCBI Taxonomy" id="2746"/>
    <lineage>
        <taxon>Bacteria</taxon>
        <taxon>Pseudomonadati</taxon>
        <taxon>Pseudomonadota</taxon>
        <taxon>Gammaproteobacteria</taxon>
        <taxon>Oceanospirillales</taxon>
        <taxon>Halomonadaceae</taxon>
        <taxon>Halomonas</taxon>
    </lineage>
</organism>
<evidence type="ECO:0000313" key="3">
    <source>
        <dbReference type="Proteomes" id="UP000092504"/>
    </source>
</evidence>
<dbReference type="InterPro" id="IPR029063">
    <property type="entry name" value="SAM-dependent_MTases_sf"/>
</dbReference>
<dbReference type="EMBL" id="MAJD01000001">
    <property type="protein sequence ID" value="OBX35952.1"/>
    <property type="molecule type" value="Genomic_DNA"/>
</dbReference>
<reference evidence="2 3" key="1">
    <citation type="submission" date="2016-06" db="EMBL/GenBank/DDBJ databases">
        <title>Genome sequence of halotolerant plant growth promoting strain of Halomonas elongata HEK1 isolated from salterns of Rann of Kutch, Gujarat, India.</title>
        <authorList>
            <person name="Gaba S."/>
            <person name="Singh R.N."/>
            <person name="Abrol S."/>
            <person name="Kaushik R."/>
            <person name="Saxena A.K."/>
        </authorList>
    </citation>
    <scope>NUCLEOTIDE SEQUENCE [LARGE SCALE GENOMIC DNA]</scope>
    <source>
        <strain evidence="2 3">HEK1</strain>
    </source>
</reference>